<name>A0ACD3A3U2_9AGAR</name>
<evidence type="ECO:0000313" key="2">
    <source>
        <dbReference type="Proteomes" id="UP000308600"/>
    </source>
</evidence>
<proteinExistence type="predicted"/>
<gene>
    <name evidence="1" type="ORF">BDN72DRAFT_850598</name>
</gene>
<organism evidence="1 2">
    <name type="scientific">Pluteus cervinus</name>
    <dbReference type="NCBI Taxonomy" id="181527"/>
    <lineage>
        <taxon>Eukaryota</taxon>
        <taxon>Fungi</taxon>
        <taxon>Dikarya</taxon>
        <taxon>Basidiomycota</taxon>
        <taxon>Agaricomycotina</taxon>
        <taxon>Agaricomycetes</taxon>
        <taxon>Agaricomycetidae</taxon>
        <taxon>Agaricales</taxon>
        <taxon>Pluteineae</taxon>
        <taxon>Pluteaceae</taxon>
        <taxon>Pluteus</taxon>
    </lineage>
</organism>
<protein>
    <submittedName>
        <fullName evidence="1">Uncharacterized protein</fullName>
    </submittedName>
</protein>
<evidence type="ECO:0000313" key="1">
    <source>
        <dbReference type="EMBL" id="TFK60343.1"/>
    </source>
</evidence>
<keyword evidence="2" id="KW-1185">Reference proteome</keyword>
<accession>A0ACD3A3U2</accession>
<dbReference type="Proteomes" id="UP000308600">
    <property type="component" value="Unassembled WGS sequence"/>
</dbReference>
<sequence>MVNSTPSSSQNMPFLRTRSPLSIRRKATGIGCLVLIPTTLSLIFLSAGLGTFFLLWLTILKGVNSKHALTSGAFLVNEGQKVNWDSTRTATLLGLSITTVTTHVVSATAPFLVSFTAYCTAALWLKRQVMHIANDSDLPTPLQYGLLFELLSSSGLKAMYDCVRYFLQTKKRGRVSHAVLIPGFVFVLVIYLITHFIIFTDLWIHSTTFATLQNLTTSIPNPDLYRFGAAFDEQLCDLIDGSECIFPANPDVPELNSTLAKGLNITSNAVEPQLSVVTLQNYDDLAVVVSTADDGSISYTAPSFGARATCRTITAETKITQTKDAPDVDITFSNISSRGPVTLHISDESVVSKTFGLLLAAVDSGGVQLTQDLSLANSTPVQFTSDPPTMVVLFLWPGSAGFSMANNFLVDDSFGLWGAAQCGMEFFNLTIHRNSISNNDQPQQASEPEYSLEGTPTRNKGSFVATMWSPLLSQRANIQFAFSLYSNDFSQPNETLVQLSRAALGMFAGTLKPVSVNTIIEEVILGRYPVVPVLTYVGLLVVYSPIALGIFLWAALLKTPGISMPGSQGKTATALQLAQVQLTDPLIVVAQSFERELKRGEEKRIETSEVGGTESQVEEGVMRGPVMDETNEEEDATVENEETFEVESKGLTKDYVRTESSIATDGLELFQEDQDTMRLVLSLGSRGLRLRVRQYRKKAS</sequence>
<reference evidence="1 2" key="1">
    <citation type="journal article" date="2019" name="Nat. Ecol. Evol.">
        <title>Megaphylogeny resolves global patterns of mushroom evolution.</title>
        <authorList>
            <person name="Varga T."/>
            <person name="Krizsan K."/>
            <person name="Foldi C."/>
            <person name="Dima B."/>
            <person name="Sanchez-Garcia M."/>
            <person name="Sanchez-Ramirez S."/>
            <person name="Szollosi G.J."/>
            <person name="Szarkandi J.G."/>
            <person name="Papp V."/>
            <person name="Albert L."/>
            <person name="Andreopoulos W."/>
            <person name="Angelini C."/>
            <person name="Antonin V."/>
            <person name="Barry K.W."/>
            <person name="Bougher N.L."/>
            <person name="Buchanan P."/>
            <person name="Buyck B."/>
            <person name="Bense V."/>
            <person name="Catcheside P."/>
            <person name="Chovatia M."/>
            <person name="Cooper J."/>
            <person name="Damon W."/>
            <person name="Desjardin D."/>
            <person name="Finy P."/>
            <person name="Geml J."/>
            <person name="Haridas S."/>
            <person name="Hughes K."/>
            <person name="Justo A."/>
            <person name="Karasinski D."/>
            <person name="Kautmanova I."/>
            <person name="Kiss B."/>
            <person name="Kocsube S."/>
            <person name="Kotiranta H."/>
            <person name="LaButti K.M."/>
            <person name="Lechner B.E."/>
            <person name="Liimatainen K."/>
            <person name="Lipzen A."/>
            <person name="Lukacs Z."/>
            <person name="Mihaltcheva S."/>
            <person name="Morgado L.N."/>
            <person name="Niskanen T."/>
            <person name="Noordeloos M.E."/>
            <person name="Ohm R.A."/>
            <person name="Ortiz-Santana B."/>
            <person name="Ovrebo C."/>
            <person name="Racz N."/>
            <person name="Riley R."/>
            <person name="Savchenko A."/>
            <person name="Shiryaev A."/>
            <person name="Soop K."/>
            <person name="Spirin V."/>
            <person name="Szebenyi C."/>
            <person name="Tomsovsky M."/>
            <person name="Tulloss R.E."/>
            <person name="Uehling J."/>
            <person name="Grigoriev I.V."/>
            <person name="Vagvolgyi C."/>
            <person name="Papp T."/>
            <person name="Martin F.M."/>
            <person name="Miettinen O."/>
            <person name="Hibbett D.S."/>
            <person name="Nagy L.G."/>
        </authorList>
    </citation>
    <scope>NUCLEOTIDE SEQUENCE [LARGE SCALE GENOMIC DNA]</scope>
    <source>
        <strain evidence="1 2">NL-1719</strain>
    </source>
</reference>
<dbReference type="EMBL" id="ML208790">
    <property type="protein sequence ID" value="TFK60343.1"/>
    <property type="molecule type" value="Genomic_DNA"/>
</dbReference>